<dbReference type="Proteomes" id="UP000821865">
    <property type="component" value="Chromosome 1"/>
</dbReference>
<gene>
    <name evidence="1" type="ORF">HPB49_022277</name>
</gene>
<reference evidence="1" key="1">
    <citation type="submission" date="2020-05" db="EMBL/GenBank/DDBJ databases">
        <title>Large-scale comparative analyses of tick genomes elucidate their genetic diversity and vector capacities.</title>
        <authorList>
            <person name="Jia N."/>
            <person name="Wang J."/>
            <person name="Shi W."/>
            <person name="Du L."/>
            <person name="Sun Y."/>
            <person name="Zhan W."/>
            <person name="Jiang J."/>
            <person name="Wang Q."/>
            <person name="Zhang B."/>
            <person name="Ji P."/>
            <person name="Sakyi L.B."/>
            <person name="Cui X."/>
            <person name="Yuan T."/>
            <person name="Jiang B."/>
            <person name="Yang W."/>
            <person name="Lam T.T.-Y."/>
            <person name="Chang Q."/>
            <person name="Ding S."/>
            <person name="Wang X."/>
            <person name="Zhu J."/>
            <person name="Ruan X."/>
            <person name="Zhao L."/>
            <person name="Wei J."/>
            <person name="Que T."/>
            <person name="Du C."/>
            <person name="Cheng J."/>
            <person name="Dai P."/>
            <person name="Han X."/>
            <person name="Huang E."/>
            <person name="Gao Y."/>
            <person name="Liu J."/>
            <person name="Shao H."/>
            <person name="Ye R."/>
            <person name="Li L."/>
            <person name="Wei W."/>
            <person name="Wang X."/>
            <person name="Wang C."/>
            <person name="Yang T."/>
            <person name="Huo Q."/>
            <person name="Li W."/>
            <person name="Guo W."/>
            <person name="Chen H."/>
            <person name="Zhou L."/>
            <person name="Ni X."/>
            <person name="Tian J."/>
            <person name="Zhou Y."/>
            <person name="Sheng Y."/>
            <person name="Liu T."/>
            <person name="Pan Y."/>
            <person name="Xia L."/>
            <person name="Li J."/>
            <person name="Zhao F."/>
            <person name="Cao W."/>
        </authorList>
    </citation>
    <scope>NUCLEOTIDE SEQUENCE</scope>
    <source>
        <strain evidence="1">Dsil-2018</strain>
    </source>
</reference>
<proteinExistence type="predicted"/>
<accession>A0ACB8E3R9</accession>
<comment type="caution">
    <text evidence="1">The sequence shown here is derived from an EMBL/GenBank/DDBJ whole genome shotgun (WGS) entry which is preliminary data.</text>
</comment>
<organism evidence="1 2">
    <name type="scientific">Dermacentor silvarum</name>
    <name type="common">Tick</name>
    <dbReference type="NCBI Taxonomy" id="543639"/>
    <lineage>
        <taxon>Eukaryota</taxon>
        <taxon>Metazoa</taxon>
        <taxon>Ecdysozoa</taxon>
        <taxon>Arthropoda</taxon>
        <taxon>Chelicerata</taxon>
        <taxon>Arachnida</taxon>
        <taxon>Acari</taxon>
        <taxon>Parasitiformes</taxon>
        <taxon>Ixodida</taxon>
        <taxon>Ixodoidea</taxon>
        <taxon>Ixodidae</taxon>
        <taxon>Rhipicephalinae</taxon>
        <taxon>Dermacentor</taxon>
    </lineage>
</organism>
<name>A0ACB8E3R9_DERSI</name>
<evidence type="ECO:0000313" key="2">
    <source>
        <dbReference type="Proteomes" id="UP000821865"/>
    </source>
</evidence>
<protein>
    <submittedName>
        <fullName evidence="1">Uncharacterized protein</fullName>
    </submittedName>
</protein>
<sequence length="222" mass="23703">MPSRSGSSTASTPSGAPVSSLAGCSGETNLEIPEAYHSPILIQAGVPRLRRLQGDGEGGTGTPIYFPEQQTGFRRNRCKAYSISDVVATLEDAKAMGDVSMLVLLDGRSAFDGLPHAVIEACLDRLGLNGCLMGFISAFLTGRTFRPFPVQRGSRGPSRMPAADPVNPRFPVRCYIYADDVAHRAREPRKSMTSIRCSLQRALDAVTACLGRIGLTISTAKT</sequence>
<dbReference type="EMBL" id="CM023470">
    <property type="protein sequence ID" value="KAH7981191.1"/>
    <property type="molecule type" value="Genomic_DNA"/>
</dbReference>
<keyword evidence="2" id="KW-1185">Reference proteome</keyword>
<evidence type="ECO:0000313" key="1">
    <source>
        <dbReference type="EMBL" id="KAH7981191.1"/>
    </source>
</evidence>